<comment type="caution">
    <text evidence="1">The sequence shown here is derived from an EMBL/GenBank/DDBJ whole genome shotgun (WGS) entry which is preliminary data.</text>
</comment>
<proteinExistence type="predicted"/>
<keyword evidence="2" id="KW-1185">Reference proteome</keyword>
<evidence type="ECO:0000313" key="1">
    <source>
        <dbReference type="EMBL" id="CAJ0584108.1"/>
    </source>
</evidence>
<gene>
    <name evidence="1" type="ORF">MSPICULIGERA_LOCUS22170</name>
</gene>
<organism evidence="1 2">
    <name type="scientific">Mesorhabditis spiculigera</name>
    <dbReference type="NCBI Taxonomy" id="96644"/>
    <lineage>
        <taxon>Eukaryota</taxon>
        <taxon>Metazoa</taxon>
        <taxon>Ecdysozoa</taxon>
        <taxon>Nematoda</taxon>
        <taxon>Chromadorea</taxon>
        <taxon>Rhabditida</taxon>
        <taxon>Rhabditina</taxon>
        <taxon>Rhabditomorpha</taxon>
        <taxon>Rhabditoidea</taxon>
        <taxon>Rhabditidae</taxon>
        <taxon>Mesorhabditinae</taxon>
        <taxon>Mesorhabditis</taxon>
    </lineage>
</organism>
<evidence type="ECO:0000313" key="2">
    <source>
        <dbReference type="Proteomes" id="UP001177023"/>
    </source>
</evidence>
<dbReference type="Proteomes" id="UP001177023">
    <property type="component" value="Unassembled WGS sequence"/>
</dbReference>
<dbReference type="EMBL" id="CATQJA010002681">
    <property type="protein sequence ID" value="CAJ0584108.1"/>
    <property type="molecule type" value="Genomic_DNA"/>
</dbReference>
<protein>
    <submittedName>
        <fullName evidence="1">Uncharacterized protein</fullName>
    </submittedName>
</protein>
<sequence>MGLKLLLCAALLASTCLAQTNEREEMTIWGNKLHAQLSAGDIELLKGKMRDSDFVNGPKGVHLLSWLSTKGLINEIPQPLADAMSLEDRPTRTSKVESLVGVTWEALKSRIAIGDDTFKPIIPVETAPPPTNQPLPAEAPKSGNTNIADMQMAQWGEHLARVVPEADKQALANVIRSEPGVLQQDRLFELTIDMLKHKAIPIELPPALRQTTSIRDPRKRLHVIERFMEIAVTAMLGCPSQIVLEGRFPLPLSKIPECEENVNVQNRQPESKKAVLRRLHALTQQLLNGEENGQNAALTPASQVAATLFELTHGPAKWQNLGPEERQRFFKGVARKIVSLGTAPSPVDLLVAETMKLVSCGEPQMPPFRVSCAELAKFHESALTPDDDQRLINGVSEELASAVQEGRLKTKDDAIAMSQQLVQELSGQAALRA</sequence>
<name>A0AA36DAD6_9BILA</name>
<dbReference type="AlphaFoldDB" id="A0AA36DAD6"/>
<reference evidence="1" key="1">
    <citation type="submission" date="2023-06" db="EMBL/GenBank/DDBJ databases">
        <authorList>
            <person name="Delattre M."/>
        </authorList>
    </citation>
    <scope>NUCLEOTIDE SEQUENCE</scope>
    <source>
        <strain evidence="1">AF72</strain>
    </source>
</reference>
<feature type="non-terminal residue" evidence="1">
    <location>
        <position position="433"/>
    </location>
</feature>
<accession>A0AA36DAD6</accession>